<keyword evidence="3" id="KW-0813">Transport</keyword>
<dbReference type="GO" id="GO:0006813">
    <property type="term" value="P:potassium ion transport"/>
    <property type="evidence" value="ECO:0007669"/>
    <property type="project" value="InterPro"/>
</dbReference>
<dbReference type="Gene3D" id="1.20.1530.20">
    <property type="match status" value="1"/>
</dbReference>
<keyword evidence="7" id="KW-0406">Ion transport</keyword>
<comment type="similarity">
    <text evidence="2">Belongs to the monovalent cation:proton antiporter 2 (CPA2) transporter (TC 2.A.37) family.</text>
</comment>
<dbReference type="Pfam" id="PF02254">
    <property type="entry name" value="TrkA_N"/>
    <property type="match status" value="1"/>
</dbReference>
<sequence>MTELIWLASAFLTGLLVSRLYLPPLVGYLCAGYALNTLGFQVDDTLKHIADISIELMLFTVGLKLKLGSLLQKEVLGVGGLHLFIVTLVSMAVFFSLGGHISGGFVLGVSLAFSSTVLAVKVLEDNGELSTLYGRDVLSILILQDIVAIGLLAFANNTQPKPWALALLLLPLLRPIAHRLLSISRDRELKLLLGVSFALAGGELSDSVGIAKDIGALLMGVMLSGHANAKALGEKLWGLKETFLVAFFLQIGLSGLPSYEESLLALALLSLLPLQAIVFFALFIVVGLRARTAFVSTLALTTYSEFALITSDSVVNSGLLPPVWQAIIGLAVALSLAIAAPLNHFSHQIFSYVEPWLTRFERNLSHPDRLPTTIGAAEWLVIGMGRTGVAAYKAFNKLDTLVLGLDADPVVLQRLLADGRRVVYGDAEDAELWETLPLAKIKGVLVTLPDFQARAFAIAQLKHRGFHGSIGTISFDNTEQAELYSLGAHFVIQPFAEAGKQLVEQMFVVVDASS</sequence>
<dbReference type="GO" id="GO:0016020">
    <property type="term" value="C:membrane"/>
    <property type="evidence" value="ECO:0007669"/>
    <property type="project" value="UniProtKB-SubCell"/>
</dbReference>
<feature type="domain" description="Cation/H+ exchanger transmembrane" evidence="10">
    <location>
        <begin position="8"/>
        <end position="339"/>
    </location>
</feature>
<evidence type="ECO:0000313" key="13">
    <source>
        <dbReference type="Proteomes" id="UP000033684"/>
    </source>
</evidence>
<evidence type="ECO:0000256" key="3">
    <source>
        <dbReference type="ARBA" id="ARBA00022448"/>
    </source>
</evidence>
<dbReference type="PATRIC" id="fig|1632867.3.peg.1163"/>
<keyword evidence="5 9" id="KW-0812">Transmembrane</keyword>
<feature type="transmembrane region" description="Helical" evidence="9">
    <location>
        <begin position="293"/>
        <end position="311"/>
    </location>
</feature>
<keyword evidence="4" id="KW-0050">Antiport</keyword>
<proteinExistence type="inferred from homology"/>
<dbReference type="PANTHER" id="PTHR42751:SF1">
    <property type="entry name" value="CATION_PROTON ANTIPORTER YBAL-RELATED"/>
    <property type="match status" value="1"/>
</dbReference>
<reference evidence="12 13" key="2">
    <citation type="journal article" date="2016" name="Microb. Ecol.">
        <title>Genome Characteristics of a Novel Type I Methanotroph (Sn10-6) Isolated from a Flooded Indian Rice Field.</title>
        <authorList>
            <person name="Rahalkar M.C."/>
            <person name="Pandit P.S."/>
            <person name="Dhakephalkar P.K."/>
            <person name="Pore S."/>
            <person name="Arora P."/>
            <person name="Kapse N."/>
        </authorList>
    </citation>
    <scope>NUCLEOTIDE SEQUENCE [LARGE SCALE GENOMIC DNA]</scope>
    <source>
        <strain evidence="12 13">Sn10-6</strain>
    </source>
</reference>
<keyword evidence="6 9" id="KW-1133">Transmembrane helix</keyword>
<evidence type="ECO:0000259" key="10">
    <source>
        <dbReference type="Pfam" id="PF00999"/>
    </source>
</evidence>
<gene>
    <name evidence="12" type="ORF">VZ94_13960</name>
</gene>
<accession>A0A0F3IGV8</accession>
<evidence type="ECO:0000256" key="9">
    <source>
        <dbReference type="SAM" id="Phobius"/>
    </source>
</evidence>
<dbReference type="PANTHER" id="PTHR42751">
    <property type="entry name" value="SODIUM/HYDROGEN EXCHANGER FAMILY/TRKA DOMAIN PROTEIN"/>
    <property type="match status" value="1"/>
</dbReference>
<feature type="transmembrane region" description="Helical" evidence="9">
    <location>
        <begin position="75"/>
        <end position="95"/>
    </location>
</feature>
<dbReference type="GO" id="GO:0015297">
    <property type="term" value="F:antiporter activity"/>
    <property type="evidence" value="ECO:0007669"/>
    <property type="project" value="UniProtKB-KW"/>
</dbReference>
<dbReference type="InterPro" id="IPR006153">
    <property type="entry name" value="Cation/H_exchanger_TM"/>
</dbReference>
<evidence type="ECO:0000256" key="8">
    <source>
        <dbReference type="ARBA" id="ARBA00023136"/>
    </source>
</evidence>
<reference evidence="13" key="1">
    <citation type="submission" date="2015-03" db="EMBL/GenBank/DDBJ databases">
        <title>Draft genome sequence of a novel methanotroph (Sn10-6) isolated from flooded ricefield rhizosphere in India.</title>
        <authorList>
            <person name="Pandit P.S."/>
            <person name="Pore S.D."/>
            <person name="Arora P."/>
            <person name="Kapse N.G."/>
            <person name="Dhakephalkar P.K."/>
            <person name="Rahalkar M.C."/>
        </authorList>
    </citation>
    <scope>NUCLEOTIDE SEQUENCE [LARGE SCALE GENOMIC DNA]</scope>
    <source>
        <strain evidence="13">Sn10-6</strain>
    </source>
</reference>
<evidence type="ECO:0000313" key="12">
    <source>
        <dbReference type="EMBL" id="KJV06035.1"/>
    </source>
</evidence>
<dbReference type="InterPro" id="IPR036291">
    <property type="entry name" value="NAD(P)-bd_dom_sf"/>
</dbReference>
<dbReference type="Pfam" id="PF00999">
    <property type="entry name" value="Na_H_Exchanger"/>
    <property type="match status" value="1"/>
</dbReference>
<dbReference type="Gene3D" id="3.40.50.720">
    <property type="entry name" value="NAD(P)-binding Rossmann-like Domain"/>
    <property type="match status" value="1"/>
</dbReference>
<feature type="domain" description="RCK N-terminal" evidence="11">
    <location>
        <begin position="380"/>
        <end position="494"/>
    </location>
</feature>
<evidence type="ECO:0000256" key="4">
    <source>
        <dbReference type="ARBA" id="ARBA00022449"/>
    </source>
</evidence>
<name>A0A0F3IGV8_9GAMM</name>
<comment type="subcellular location">
    <subcellularLocation>
        <location evidence="1">Membrane</location>
        <topology evidence="1">Multi-pass membrane protein</topology>
    </subcellularLocation>
</comment>
<dbReference type="RefSeq" id="WP_045779696.1">
    <property type="nucleotide sequence ID" value="NZ_LAJX01000140.1"/>
</dbReference>
<organism evidence="12 13">
    <name type="scientific">Methylocucumis oryzae</name>
    <dbReference type="NCBI Taxonomy" id="1632867"/>
    <lineage>
        <taxon>Bacteria</taxon>
        <taxon>Pseudomonadati</taxon>
        <taxon>Pseudomonadota</taxon>
        <taxon>Gammaproteobacteria</taxon>
        <taxon>Methylococcales</taxon>
        <taxon>Methylococcaceae</taxon>
        <taxon>Methylocucumis</taxon>
    </lineage>
</organism>
<dbReference type="Proteomes" id="UP000033684">
    <property type="component" value="Unassembled WGS sequence"/>
</dbReference>
<dbReference type="GO" id="GO:1902600">
    <property type="term" value="P:proton transmembrane transport"/>
    <property type="evidence" value="ECO:0007669"/>
    <property type="project" value="InterPro"/>
</dbReference>
<feature type="transmembrane region" description="Helical" evidence="9">
    <location>
        <begin position="265"/>
        <end position="286"/>
    </location>
</feature>
<dbReference type="AlphaFoldDB" id="A0A0F3IGV8"/>
<evidence type="ECO:0000256" key="5">
    <source>
        <dbReference type="ARBA" id="ARBA00022692"/>
    </source>
</evidence>
<dbReference type="InterPro" id="IPR038770">
    <property type="entry name" value="Na+/solute_symporter_sf"/>
</dbReference>
<dbReference type="SUPFAM" id="SSF51735">
    <property type="entry name" value="NAD(P)-binding Rossmann-fold domains"/>
    <property type="match status" value="1"/>
</dbReference>
<dbReference type="OrthoDB" id="9781411at2"/>
<evidence type="ECO:0000256" key="1">
    <source>
        <dbReference type="ARBA" id="ARBA00004141"/>
    </source>
</evidence>
<feature type="transmembrane region" description="Helical" evidence="9">
    <location>
        <begin position="323"/>
        <end position="342"/>
    </location>
</feature>
<protein>
    <submittedName>
        <fullName evidence="12">Potassium transporter KefC</fullName>
    </submittedName>
</protein>
<feature type="transmembrane region" description="Helical" evidence="9">
    <location>
        <begin position="242"/>
        <end position="259"/>
    </location>
</feature>
<dbReference type="InterPro" id="IPR003148">
    <property type="entry name" value="RCK_N"/>
</dbReference>
<evidence type="ECO:0000259" key="11">
    <source>
        <dbReference type="Pfam" id="PF02254"/>
    </source>
</evidence>
<keyword evidence="13" id="KW-1185">Reference proteome</keyword>
<dbReference type="EMBL" id="LAJX01000140">
    <property type="protein sequence ID" value="KJV06035.1"/>
    <property type="molecule type" value="Genomic_DNA"/>
</dbReference>
<evidence type="ECO:0000256" key="6">
    <source>
        <dbReference type="ARBA" id="ARBA00022989"/>
    </source>
</evidence>
<keyword evidence="8 9" id="KW-0472">Membrane</keyword>
<comment type="caution">
    <text evidence="12">The sequence shown here is derived from an EMBL/GenBank/DDBJ whole genome shotgun (WGS) entry which is preliminary data.</text>
</comment>
<evidence type="ECO:0000256" key="7">
    <source>
        <dbReference type="ARBA" id="ARBA00023065"/>
    </source>
</evidence>
<feature type="transmembrane region" description="Helical" evidence="9">
    <location>
        <begin position="101"/>
        <end position="120"/>
    </location>
</feature>
<evidence type="ECO:0000256" key="2">
    <source>
        <dbReference type="ARBA" id="ARBA00005551"/>
    </source>
</evidence>